<dbReference type="AlphaFoldDB" id="A0A077LVP8"/>
<keyword evidence="5" id="KW-1185">Reference proteome</keyword>
<organism evidence="4 5">
    <name type="scientific">Nostocoides japonicum T1-X7</name>
    <dbReference type="NCBI Taxonomy" id="1194083"/>
    <lineage>
        <taxon>Bacteria</taxon>
        <taxon>Bacillati</taxon>
        <taxon>Actinomycetota</taxon>
        <taxon>Actinomycetes</taxon>
        <taxon>Micrococcales</taxon>
        <taxon>Intrasporangiaceae</taxon>
        <taxon>Nostocoides</taxon>
    </lineage>
</organism>
<accession>A0A077LVP8</accession>
<dbReference type="PANTHER" id="PTHR43877">
    <property type="entry name" value="AMINOALKYLPHOSPHONATE N-ACETYLTRANSFERASE-RELATED-RELATED"/>
    <property type="match status" value="1"/>
</dbReference>
<name>A0A077LVP8_9MICO</name>
<dbReference type="CDD" id="cd04301">
    <property type="entry name" value="NAT_SF"/>
    <property type="match status" value="1"/>
</dbReference>
<keyword evidence="1" id="KW-0808">Transferase</keyword>
<dbReference type="InterPro" id="IPR000182">
    <property type="entry name" value="GNAT_dom"/>
</dbReference>
<reference evidence="4 5" key="1">
    <citation type="journal article" date="2013" name="ISME J.">
        <title>A metabolic model for members of the genus Tetrasphaera involved in enhanced biological phosphorus removal.</title>
        <authorList>
            <person name="Kristiansen R."/>
            <person name="Nguyen H.T.T."/>
            <person name="Saunders A.M."/>
            <person name="Nielsen J.L."/>
            <person name="Wimmer R."/>
            <person name="Le V.Q."/>
            <person name="McIlroy S.J."/>
            <person name="Petrovski S."/>
            <person name="Seviour R.J."/>
            <person name="Calteau A."/>
            <person name="Nielsen K.L."/>
            <person name="Nielsen P.H."/>
        </authorList>
    </citation>
    <scope>NUCLEOTIDE SEQUENCE [LARGE SCALE GENOMIC DNA]</scope>
    <source>
        <strain evidence="4 5">T1-X7</strain>
    </source>
</reference>
<proteinExistence type="predicted"/>
<dbReference type="InterPro" id="IPR016181">
    <property type="entry name" value="Acyl_CoA_acyltransferase"/>
</dbReference>
<sequence length="177" mass="19468">MGPMADITVRALTEEDWETYRSARLEALTESPEAFVATVEDEERFPEQEWHNRMTRSVRLLAEVDGEQAGVASIGEATTEEEPTVAELFGLWVRPASRGTGVASALVKAGADTARERGRTHLTYWVGSDNGRAVAFASGFGFRPTDSRRPMRVVSEDDGEEEICMILPLTGDRGADF</sequence>
<dbReference type="SUPFAM" id="SSF55729">
    <property type="entry name" value="Acyl-CoA N-acyltransferases (Nat)"/>
    <property type="match status" value="1"/>
</dbReference>
<comment type="caution">
    <text evidence="4">The sequence shown here is derived from an EMBL/GenBank/DDBJ whole genome shotgun (WGS) entry which is preliminary data.</text>
</comment>
<dbReference type="InterPro" id="IPR050832">
    <property type="entry name" value="Bact_Acetyltransf"/>
</dbReference>
<protein>
    <recommendedName>
        <fullName evidence="3">N-acetyltransferase domain-containing protein</fullName>
    </recommendedName>
</protein>
<dbReference type="Pfam" id="PF00583">
    <property type="entry name" value="Acetyltransf_1"/>
    <property type="match status" value="1"/>
</dbReference>
<evidence type="ECO:0000256" key="1">
    <source>
        <dbReference type="ARBA" id="ARBA00022679"/>
    </source>
</evidence>
<keyword evidence="2" id="KW-0012">Acyltransferase</keyword>
<evidence type="ECO:0000256" key="2">
    <source>
        <dbReference type="ARBA" id="ARBA00023315"/>
    </source>
</evidence>
<dbReference type="GO" id="GO:0016747">
    <property type="term" value="F:acyltransferase activity, transferring groups other than amino-acyl groups"/>
    <property type="evidence" value="ECO:0007669"/>
    <property type="project" value="InterPro"/>
</dbReference>
<evidence type="ECO:0000313" key="5">
    <source>
        <dbReference type="Proteomes" id="UP000035721"/>
    </source>
</evidence>
<dbReference type="Gene3D" id="3.40.630.30">
    <property type="match status" value="1"/>
</dbReference>
<dbReference type="PROSITE" id="PS51186">
    <property type="entry name" value="GNAT"/>
    <property type="match status" value="1"/>
</dbReference>
<evidence type="ECO:0000259" key="3">
    <source>
        <dbReference type="PROSITE" id="PS51186"/>
    </source>
</evidence>
<gene>
    <name evidence="4" type="ORF">BN12_1030010</name>
</gene>
<feature type="domain" description="N-acetyltransferase" evidence="3">
    <location>
        <begin position="7"/>
        <end position="170"/>
    </location>
</feature>
<dbReference type="Proteomes" id="UP000035721">
    <property type="component" value="Unassembled WGS sequence"/>
</dbReference>
<evidence type="ECO:0000313" key="4">
    <source>
        <dbReference type="EMBL" id="CCH76064.1"/>
    </source>
</evidence>
<dbReference type="STRING" id="1194083.BN12_1030010"/>
<dbReference type="EMBL" id="CAJB01000006">
    <property type="protein sequence ID" value="CCH76064.1"/>
    <property type="molecule type" value="Genomic_DNA"/>
</dbReference>